<dbReference type="InterPro" id="IPR013538">
    <property type="entry name" value="ASHA1/2-like_C"/>
</dbReference>
<dbReference type="Proteomes" id="UP001262754">
    <property type="component" value="Unassembled WGS sequence"/>
</dbReference>
<comment type="caution">
    <text evidence="3">The sequence shown here is derived from an EMBL/GenBank/DDBJ whole genome shotgun (WGS) entry which is preliminary data.</text>
</comment>
<accession>A0ABU1N4Q5</accession>
<evidence type="ECO:0000259" key="2">
    <source>
        <dbReference type="Pfam" id="PF08327"/>
    </source>
</evidence>
<keyword evidence="4" id="KW-1185">Reference proteome</keyword>
<sequence length="168" mass="18856">MSSKVLVALRIKAAPSRVFEAFTADIGAWWRPNALFSFTPRSPGVLAFEGTGQGARLVERLPSGKVFEIGAVRIWNPGERLVFGWRQASFAPGMETEVEVRFEPAGDETRVTVEHRGWDTVPTEHVARHRFPDAVFLQRHAEWWRALLTSLASRAAMDVKERAREGDA</sequence>
<dbReference type="SUPFAM" id="SSF55961">
    <property type="entry name" value="Bet v1-like"/>
    <property type="match status" value="1"/>
</dbReference>
<dbReference type="InterPro" id="IPR023393">
    <property type="entry name" value="START-like_dom_sf"/>
</dbReference>
<evidence type="ECO:0000256" key="1">
    <source>
        <dbReference type="ARBA" id="ARBA00006817"/>
    </source>
</evidence>
<evidence type="ECO:0000313" key="3">
    <source>
        <dbReference type="EMBL" id="MDR6533439.1"/>
    </source>
</evidence>
<evidence type="ECO:0000313" key="4">
    <source>
        <dbReference type="Proteomes" id="UP001262754"/>
    </source>
</evidence>
<dbReference type="EMBL" id="JAVDRL010000012">
    <property type="protein sequence ID" value="MDR6533439.1"/>
    <property type="molecule type" value="Genomic_DNA"/>
</dbReference>
<organism evidence="3 4">
    <name type="scientific">Caulobacter rhizosphaerae</name>
    <dbReference type="NCBI Taxonomy" id="2010972"/>
    <lineage>
        <taxon>Bacteria</taxon>
        <taxon>Pseudomonadati</taxon>
        <taxon>Pseudomonadota</taxon>
        <taxon>Alphaproteobacteria</taxon>
        <taxon>Caulobacterales</taxon>
        <taxon>Caulobacteraceae</taxon>
        <taxon>Caulobacter</taxon>
    </lineage>
</organism>
<dbReference type="Pfam" id="PF08327">
    <property type="entry name" value="AHSA1"/>
    <property type="match status" value="1"/>
</dbReference>
<gene>
    <name evidence="3" type="ORF">J2800_004201</name>
</gene>
<name>A0ABU1N4Q5_9CAUL</name>
<reference evidence="3 4" key="1">
    <citation type="submission" date="2023-07" db="EMBL/GenBank/DDBJ databases">
        <title>Sorghum-associated microbial communities from plants grown in Nebraska, USA.</title>
        <authorList>
            <person name="Schachtman D."/>
        </authorList>
    </citation>
    <scope>NUCLEOTIDE SEQUENCE [LARGE SCALE GENOMIC DNA]</scope>
    <source>
        <strain evidence="3 4">DS2154</strain>
    </source>
</reference>
<proteinExistence type="inferred from homology"/>
<dbReference type="Gene3D" id="3.30.530.20">
    <property type="match status" value="1"/>
</dbReference>
<dbReference type="RefSeq" id="WP_163231722.1">
    <property type="nucleotide sequence ID" value="NZ_BMLD01000001.1"/>
</dbReference>
<comment type="similarity">
    <text evidence="1">Belongs to the AHA1 family.</text>
</comment>
<feature type="domain" description="Activator of Hsp90 ATPase homologue 1/2-like C-terminal" evidence="2">
    <location>
        <begin position="12"/>
        <end position="153"/>
    </location>
</feature>
<protein>
    <submittedName>
        <fullName evidence="3">Uncharacterized protein YndB with AHSA1/START domain</fullName>
    </submittedName>
</protein>